<dbReference type="Pfam" id="PF13426">
    <property type="entry name" value="PAS_9"/>
    <property type="match status" value="1"/>
</dbReference>
<dbReference type="SUPFAM" id="SSF55073">
    <property type="entry name" value="Nucleotide cyclase"/>
    <property type="match status" value="1"/>
</dbReference>
<keyword evidence="5" id="KW-0547">Nucleotide-binding</keyword>
<dbReference type="CDD" id="cd12914">
    <property type="entry name" value="PDC1_DGC_like"/>
    <property type="match status" value="1"/>
</dbReference>
<dbReference type="CDD" id="cd01949">
    <property type="entry name" value="GGDEF"/>
    <property type="match status" value="1"/>
</dbReference>
<dbReference type="FunFam" id="3.30.70.270:FF:000001">
    <property type="entry name" value="Diguanylate cyclase domain protein"/>
    <property type="match status" value="1"/>
</dbReference>
<keyword evidence="10" id="KW-1133">Transmembrane helix</keyword>
<feature type="domain" description="PAC" evidence="12">
    <location>
        <begin position="435"/>
        <end position="486"/>
    </location>
</feature>
<keyword evidence="7" id="KW-0067">ATP-binding</keyword>
<evidence type="ECO:0000256" key="3">
    <source>
        <dbReference type="ARBA" id="ARBA00022553"/>
    </source>
</evidence>
<dbReference type="InterPro" id="IPR029151">
    <property type="entry name" value="Sensor-like_sf"/>
</dbReference>
<dbReference type="GO" id="GO:0005524">
    <property type="term" value="F:ATP binding"/>
    <property type="evidence" value="ECO:0007669"/>
    <property type="project" value="UniProtKB-KW"/>
</dbReference>
<dbReference type="PROSITE" id="PS50887">
    <property type="entry name" value="GGDEF"/>
    <property type="match status" value="1"/>
</dbReference>
<evidence type="ECO:0000256" key="5">
    <source>
        <dbReference type="ARBA" id="ARBA00022741"/>
    </source>
</evidence>
<dbReference type="InterPro" id="IPR000014">
    <property type="entry name" value="PAS"/>
</dbReference>
<dbReference type="InterPro" id="IPR035965">
    <property type="entry name" value="PAS-like_dom_sf"/>
</dbReference>
<dbReference type="InterPro" id="IPR043128">
    <property type="entry name" value="Rev_trsase/Diguanyl_cyclase"/>
</dbReference>
<dbReference type="GO" id="GO:0000160">
    <property type="term" value="P:phosphorelay signal transduction system"/>
    <property type="evidence" value="ECO:0007669"/>
    <property type="project" value="UniProtKB-KW"/>
</dbReference>
<dbReference type="SMART" id="SM00267">
    <property type="entry name" value="GGDEF"/>
    <property type="match status" value="1"/>
</dbReference>
<dbReference type="InterPro" id="IPR000700">
    <property type="entry name" value="PAS-assoc_C"/>
</dbReference>
<evidence type="ECO:0000259" key="13">
    <source>
        <dbReference type="PROSITE" id="PS50887"/>
    </source>
</evidence>
<gene>
    <name evidence="14" type="ORF">B9Q17_18010</name>
</gene>
<keyword evidence="4" id="KW-0808">Transferase</keyword>
<sequence>MRIPRSLTHRLVIASVLAIVLVTLVLIPITWSNTTTRFESSRLTAKTLLEAEYDALLQGMNESLNHALAIAEFPSVRQHLDRIRQTQNPYQDVWSDQNEDQIRGMLSTLLTHFGRYTRLVVIDTDGRQRLSTEDPPESEILHRNHLYFREAMAMNPRSLYLSAPYPDPSRSGQEVYVIDISTPIVSSEGEQLGVLLLTLNWNYLLRTLPHGMGANAQASAVLVDGQGNSLLPVSHGPVAFGDSMKDHKRVIWLEMETRNRGELLLDDELVVFQTHDLRTHHFRTAAMQVLSVPGSQPWRIAISVPRPDVAFLIAESPWKTSLVVLTYGLAIGFSVFWVLSNHHQRSLKEKAQNLSQNARSYARELTDLYENAPCGYHSLDEQGVIQKINRKELQWLGYSRDELVGKRYYRDLVSPETRDAFDEAFKAVLADGHEGSAEIELMCKNGEKLPVAIEATAQTNASGFQYSRAMVFDLTDRKQLEDLLTTQAMTDPLTGLGNRRFLETQAELEIPRSRRSGEPLTLIAADLDRFKRINDDYGHDVGDRVLQEFAKTAQTELRDGDILCRMGGEEFTVLLPNTSKEHALMVAERLRAAVETNPAEVGIDTTEDGYLSYTASLGVTLVLQDEDSLKPAIKRADEALYAAKEAGRNRVQWRSADMQHT</sequence>
<evidence type="ECO:0000259" key="12">
    <source>
        <dbReference type="PROSITE" id="PS50113"/>
    </source>
</evidence>
<keyword evidence="10" id="KW-0472">Membrane</keyword>
<keyword evidence="6" id="KW-0418">Kinase</keyword>
<keyword evidence="8" id="KW-0902">Two-component regulatory system</keyword>
<feature type="coiled-coil region" evidence="9">
    <location>
        <begin position="344"/>
        <end position="371"/>
    </location>
</feature>
<dbReference type="AlphaFoldDB" id="A0A7Z1DUA0"/>
<dbReference type="CDD" id="cd00130">
    <property type="entry name" value="PAS"/>
    <property type="match status" value="1"/>
</dbReference>
<dbReference type="GO" id="GO:0016301">
    <property type="term" value="F:kinase activity"/>
    <property type="evidence" value="ECO:0007669"/>
    <property type="project" value="UniProtKB-KW"/>
</dbReference>
<comment type="cofactor">
    <cofactor evidence="1">
        <name>Mg(2+)</name>
        <dbReference type="ChEBI" id="CHEBI:18420"/>
    </cofactor>
</comment>
<protein>
    <submittedName>
        <fullName evidence="14">PAS domain S-box protein</fullName>
    </submittedName>
</protein>
<dbReference type="PROSITE" id="PS50113">
    <property type="entry name" value="PAC"/>
    <property type="match status" value="1"/>
</dbReference>
<evidence type="ECO:0000259" key="11">
    <source>
        <dbReference type="PROSITE" id="PS50112"/>
    </source>
</evidence>
<dbReference type="Proteomes" id="UP000216984">
    <property type="component" value="Unassembled WGS sequence"/>
</dbReference>
<dbReference type="InterPro" id="IPR029787">
    <property type="entry name" value="Nucleotide_cyclase"/>
</dbReference>
<dbReference type="Pfam" id="PF00990">
    <property type="entry name" value="GGDEF"/>
    <property type="match status" value="1"/>
</dbReference>
<evidence type="ECO:0000256" key="4">
    <source>
        <dbReference type="ARBA" id="ARBA00022679"/>
    </source>
</evidence>
<evidence type="ECO:0000256" key="7">
    <source>
        <dbReference type="ARBA" id="ARBA00022840"/>
    </source>
</evidence>
<evidence type="ECO:0000256" key="9">
    <source>
        <dbReference type="SAM" id="Coils"/>
    </source>
</evidence>
<evidence type="ECO:0000256" key="1">
    <source>
        <dbReference type="ARBA" id="ARBA00001946"/>
    </source>
</evidence>
<comment type="caution">
    <text evidence="14">The sequence shown here is derived from an EMBL/GenBank/DDBJ whole genome shotgun (WGS) entry which is preliminary data.</text>
</comment>
<evidence type="ECO:0000256" key="8">
    <source>
        <dbReference type="ARBA" id="ARBA00023012"/>
    </source>
</evidence>
<name>A0A7Z1DUA0_9GAMM</name>
<comment type="subcellular location">
    <subcellularLocation>
        <location evidence="2">Membrane</location>
    </subcellularLocation>
</comment>
<dbReference type="SUPFAM" id="SSF55785">
    <property type="entry name" value="PYP-like sensor domain (PAS domain)"/>
    <property type="match status" value="1"/>
</dbReference>
<evidence type="ECO:0000313" key="15">
    <source>
        <dbReference type="Proteomes" id="UP000216984"/>
    </source>
</evidence>
<dbReference type="PROSITE" id="PS50112">
    <property type="entry name" value="PAS"/>
    <property type="match status" value="1"/>
</dbReference>
<dbReference type="EMBL" id="NEFY01000006">
    <property type="protein sequence ID" value="OZC36128.1"/>
    <property type="molecule type" value="Genomic_DNA"/>
</dbReference>
<dbReference type="PANTHER" id="PTHR46663">
    <property type="entry name" value="DIGUANYLATE CYCLASE DGCT-RELATED"/>
    <property type="match status" value="1"/>
</dbReference>
<dbReference type="PANTHER" id="PTHR46663:SF4">
    <property type="entry name" value="DIGUANYLATE CYCLASE DGCT-RELATED"/>
    <property type="match status" value="1"/>
</dbReference>
<evidence type="ECO:0000256" key="2">
    <source>
        <dbReference type="ARBA" id="ARBA00004370"/>
    </source>
</evidence>
<feature type="domain" description="PAS" evidence="11">
    <location>
        <begin position="361"/>
        <end position="432"/>
    </location>
</feature>
<feature type="domain" description="GGDEF" evidence="13">
    <location>
        <begin position="518"/>
        <end position="656"/>
    </location>
</feature>
<dbReference type="InterPro" id="IPR000160">
    <property type="entry name" value="GGDEF_dom"/>
</dbReference>
<dbReference type="SMART" id="SM00091">
    <property type="entry name" value="PAS"/>
    <property type="match status" value="1"/>
</dbReference>
<keyword evidence="15" id="KW-1185">Reference proteome</keyword>
<dbReference type="NCBIfam" id="TIGR00229">
    <property type="entry name" value="sensory_box"/>
    <property type="match status" value="1"/>
</dbReference>
<dbReference type="NCBIfam" id="TIGR00254">
    <property type="entry name" value="GGDEF"/>
    <property type="match status" value="1"/>
</dbReference>
<dbReference type="GO" id="GO:0016020">
    <property type="term" value="C:membrane"/>
    <property type="evidence" value="ECO:0007669"/>
    <property type="project" value="UniProtKB-SubCell"/>
</dbReference>
<evidence type="ECO:0000313" key="14">
    <source>
        <dbReference type="EMBL" id="OZC36128.1"/>
    </source>
</evidence>
<proteinExistence type="predicted"/>
<dbReference type="SUPFAM" id="SSF103190">
    <property type="entry name" value="Sensory domain-like"/>
    <property type="match status" value="1"/>
</dbReference>
<dbReference type="Gene3D" id="3.30.450.20">
    <property type="entry name" value="PAS domain"/>
    <property type="match status" value="2"/>
</dbReference>
<evidence type="ECO:0000256" key="6">
    <source>
        <dbReference type="ARBA" id="ARBA00022777"/>
    </source>
</evidence>
<dbReference type="InterPro" id="IPR052163">
    <property type="entry name" value="DGC-Regulatory_Protein"/>
</dbReference>
<reference evidence="14 15" key="1">
    <citation type="submission" date="2017-06" db="EMBL/GenBank/DDBJ databases">
        <title>Draft genome sequence of the halophilic bacterium Marinobacter vinifirmus FB1.</title>
        <authorList>
            <person name="Stepanov V.G."/>
            <person name="Roberts D.J."/>
            <person name="Fox G.E."/>
        </authorList>
    </citation>
    <scope>NUCLEOTIDE SEQUENCE [LARGE SCALE GENOMIC DNA]</scope>
    <source>
        <strain evidence="14 15">FB1</strain>
    </source>
</reference>
<keyword evidence="9" id="KW-0175">Coiled coil</keyword>
<feature type="transmembrane region" description="Helical" evidence="10">
    <location>
        <begin position="12"/>
        <end position="31"/>
    </location>
</feature>
<keyword evidence="10" id="KW-0812">Transmembrane</keyword>
<keyword evidence="3" id="KW-0597">Phosphoprotein</keyword>
<organism evidence="14 15">
    <name type="scientific">Marinobacter vinifirmus</name>
    <dbReference type="NCBI Taxonomy" id="355591"/>
    <lineage>
        <taxon>Bacteria</taxon>
        <taxon>Pseudomonadati</taxon>
        <taxon>Pseudomonadota</taxon>
        <taxon>Gammaproteobacteria</taxon>
        <taxon>Pseudomonadales</taxon>
        <taxon>Marinobacteraceae</taxon>
        <taxon>Marinobacter</taxon>
    </lineage>
</organism>
<accession>A0A7Z1DUA0</accession>
<evidence type="ECO:0000256" key="10">
    <source>
        <dbReference type="SAM" id="Phobius"/>
    </source>
</evidence>
<dbReference type="Gene3D" id="3.30.70.270">
    <property type="match status" value="1"/>
</dbReference>